<keyword evidence="1" id="KW-0175">Coiled coil</keyword>
<feature type="region of interest" description="Disordered" evidence="2">
    <location>
        <begin position="505"/>
        <end position="529"/>
    </location>
</feature>
<dbReference type="Proteomes" id="UP000799767">
    <property type="component" value="Unassembled WGS sequence"/>
</dbReference>
<feature type="coiled-coil region" evidence="1">
    <location>
        <begin position="161"/>
        <end position="209"/>
    </location>
</feature>
<feature type="compositionally biased region" description="Polar residues" evidence="2">
    <location>
        <begin position="727"/>
        <end position="748"/>
    </location>
</feature>
<feature type="compositionally biased region" description="Low complexity" evidence="2">
    <location>
        <begin position="629"/>
        <end position="644"/>
    </location>
</feature>
<feature type="region of interest" description="Disordered" evidence="2">
    <location>
        <begin position="664"/>
        <end position="699"/>
    </location>
</feature>
<keyword evidence="4" id="KW-1185">Reference proteome</keyword>
<feature type="compositionally biased region" description="Basic and acidic residues" evidence="2">
    <location>
        <begin position="511"/>
        <end position="528"/>
    </location>
</feature>
<accession>A0A6A6PPT4</accession>
<feature type="region of interest" description="Disordered" evidence="2">
    <location>
        <begin position="722"/>
        <end position="749"/>
    </location>
</feature>
<dbReference type="AlphaFoldDB" id="A0A6A6PPT4"/>
<reference evidence="3" key="1">
    <citation type="journal article" date="2020" name="Stud. Mycol.">
        <title>101 Dothideomycetes genomes: a test case for predicting lifestyles and emergence of pathogens.</title>
        <authorList>
            <person name="Haridas S."/>
            <person name="Albert R."/>
            <person name="Binder M."/>
            <person name="Bloem J."/>
            <person name="Labutti K."/>
            <person name="Salamov A."/>
            <person name="Andreopoulos B."/>
            <person name="Baker S."/>
            <person name="Barry K."/>
            <person name="Bills G."/>
            <person name="Bluhm B."/>
            <person name="Cannon C."/>
            <person name="Castanera R."/>
            <person name="Culley D."/>
            <person name="Daum C."/>
            <person name="Ezra D."/>
            <person name="Gonzalez J."/>
            <person name="Henrissat B."/>
            <person name="Kuo A."/>
            <person name="Liang C."/>
            <person name="Lipzen A."/>
            <person name="Lutzoni F."/>
            <person name="Magnuson J."/>
            <person name="Mondo S."/>
            <person name="Nolan M."/>
            <person name="Ohm R."/>
            <person name="Pangilinan J."/>
            <person name="Park H.-J."/>
            <person name="Ramirez L."/>
            <person name="Alfaro M."/>
            <person name="Sun H."/>
            <person name="Tritt A."/>
            <person name="Yoshinaga Y."/>
            <person name="Zwiers L.-H."/>
            <person name="Turgeon B."/>
            <person name="Goodwin S."/>
            <person name="Spatafora J."/>
            <person name="Crous P."/>
            <person name="Grigoriev I."/>
        </authorList>
    </citation>
    <scope>NUCLEOTIDE SEQUENCE</scope>
    <source>
        <strain evidence="3">CBS 113389</strain>
    </source>
</reference>
<evidence type="ECO:0000256" key="1">
    <source>
        <dbReference type="SAM" id="Coils"/>
    </source>
</evidence>
<evidence type="ECO:0000313" key="4">
    <source>
        <dbReference type="Proteomes" id="UP000799767"/>
    </source>
</evidence>
<feature type="compositionally biased region" description="Low complexity" evidence="2">
    <location>
        <begin position="666"/>
        <end position="682"/>
    </location>
</feature>
<sequence>MTLSDRLHVPCHRFSFPFHSLLPLSRSHDLHVANPKRIIDQLNSCCQDSHPSDASAGNMGVEQATRSSGKRAMMKQINTLEPSDPASSPHWPLPALPLENGSQQKSTPRSKHWSRRVSSFLPDKRFSKDTRTLPLTPVPARRTPGYIPEEMAACRMPNYIYDETQETNEEEMKALQDLTSVNRQAAVRIANLKAQLTDITLRIRDVKTKKSTISPAHNASNLSLPIVEEEVRDTTMRDELEGSIHRLLKTQPSSRSIKDTRQQDLSSLFEQVDREFDATFKPYEGSFEGEAREPAPLSEGWTWPDSDTDLSLTLDTSFTGTHRTSNSGSSAAYTQVFSNASSATMSTTNTFGGDLYDTLDAFPNPPSFESKREYHCRNDSEKSNITVASVASVESEIPVVLMAKHGYSKPKSFAKVEPVNITRTNTICSKRMPSPMPPWQSPAFPPPPVPTDIPAHPISPAQECHAITSDRPITIFSTPRTGFETTIPPRNVAKDSVISETAIRPPYYRPDPVRSHPPIRPEYERSGRSDVSVDCNARFRSTYRVPELRPLPEKDAERRLQCSPAEARRHVEGVSSATKLARYYSSQDAIATYTAPGARSNRSSVEKASKAWSLSRLVKARKQEAANAAAAAARTSSGNASTRSKSVWKWPFRPKTMAVFRRTKSPAPAAKDAAGAAAAVSRPRPRPRTQTREAREAAQSGMLARGSFGFHFQQILMSELADATQPRPDTTGRTSSHRATQAPSTTQRAACRLSTVGSKILSSNGSCSSIFTAMLEPGASDAGRTTKSFYSDYPGSQYIRRPSNSTGRSAYPGQDSASFTASSSGSSYRRQRPTIVEVQE</sequence>
<gene>
    <name evidence="3" type="ORF">BDY17DRAFT_177597</name>
</gene>
<evidence type="ECO:0000256" key="2">
    <source>
        <dbReference type="SAM" id="MobiDB-lite"/>
    </source>
</evidence>
<feature type="region of interest" description="Disordered" evidence="2">
    <location>
        <begin position="49"/>
        <end position="118"/>
    </location>
</feature>
<feature type="region of interest" description="Disordered" evidence="2">
    <location>
        <begin position="629"/>
        <end position="648"/>
    </location>
</feature>
<dbReference type="EMBL" id="MU001637">
    <property type="protein sequence ID" value="KAF2482120.1"/>
    <property type="molecule type" value="Genomic_DNA"/>
</dbReference>
<proteinExistence type="predicted"/>
<protein>
    <submittedName>
        <fullName evidence="3">Uncharacterized protein</fullName>
    </submittedName>
</protein>
<dbReference type="GeneID" id="54470880"/>
<feature type="compositionally biased region" description="Low complexity" evidence="2">
    <location>
        <begin position="816"/>
        <end position="827"/>
    </location>
</feature>
<feature type="region of interest" description="Disordered" evidence="2">
    <location>
        <begin position="781"/>
        <end position="840"/>
    </location>
</feature>
<dbReference type="RefSeq" id="XP_033588690.1">
    <property type="nucleotide sequence ID" value="XM_033729878.1"/>
</dbReference>
<evidence type="ECO:0000313" key="3">
    <source>
        <dbReference type="EMBL" id="KAF2482120.1"/>
    </source>
</evidence>
<name>A0A6A6PPT4_9PEZI</name>
<organism evidence="3 4">
    <name type="scientific">Neohortaea acidophila</name>
    <dbReference type="NCBI Taxonomy" id="245834"/>
    <lineage>
        <taxon>Eukaryota</taxon>
        <taxon>Fungi</taxon>
        <taxon>Dikarya</taxon>
        <taxon>Ascomycota</taxon>
        <taxon>Pezizomycotina</taxon>
        <taxon>Dothideomycetes</taxon>
        <taxon>Dothideomycetidae</taxon>
        <taxon>Mycosphaerellales</taxon>
        <taxon>Teratosphaeriaceae</taxon>
        <taxon>Neohortaea</taxon>
    </lineage>
</organism>